<feature type="region of interest" description="Disordered" evidence="1">
    <location>
        <begin position="1"/>
        <end position="26"/>
    </location>
</feature>
<sequence>MPVERATRETIAPRTASSWRKRRRRLAERTPVVAIGDGAAAHKVGAASPKDDGAGNSATVLGSGPRAQAVRRAMLLNPPPLIAAVFPWNRGSDGMAASFDEEHHVVEHKGGDGDKHEEAEGTAAESDGVNSGSNGAWRRTEGQHGGDSLYWKMEDNVCVTRGSFRAVVVAAIANNIQSFFVGGHGFGVLKSKQKLAERNWG</sequence>
<dbReference type="Proteomes" id="UP001341840">
    <property type="component" value="Unassembled WGS sequence"/>
</dbReference>
<evidence type="ECO:0000313" key="3">
    <source>
        <dbReference type="Proteomes" id="UP001341840"/>
    </source>
</evidence>
<protein>
    <submittedName>
        <fullName evidence="2">Uncharacterized protein</fullName>
    </submittedName>
</protein>
<accession>A0ABU6ZCL3</accession>
<feature type="compositionally biased region" description="Basic and acidic residues" evidence="1">
    <location>
        <begin position="106"/>
        <end position="119"/>
    </location>
</feature>
<comment type="caution">
    <text evidence="2">The sequence shown here is derived from an EMBL/GenBank/DDBJ whole genome shotgun (WGS) entry which is preliminary data.</text>
</comment>
<evidence type="ECO:0000256" key="1">
    <source>
        <dbReference type="SAM" id="MobiDB-lite"/>
    </source>
</evidence>
<feature type="region of interest" description="Disordered" evidence="1">
    <location>
        <begin position="106"/>
        <end position="145"/>
    </location>
</feature>
<gene>
    <name evidence="2" type="ORF">PIB30_033381</name>
</gene>
<organism evidence="2 3">
    <name type="scientific">Stylosanthes scabra</name>
    <dbReference type="NCBI Taxonomy" id="79078"/>
    <lineage>
        <taxon>Eukaryota</taxon>
        <taxon>Viridiplantae</taxon>
        <taxon>Streptophyta</taxon>
        <taxon>Embryophyta</taxon>
        <taxon>Tracheophyta</taxon>
        <taxon>Spermatophyta</taxon>
        <taxon>Magnoliopsida</taxon>
        <taxon>eudicotyledons</taxon>
        <taxon>Gunneridae</taxon>
        <taxon>Pentapetalae</taxon>
        <taxon>rosids</taxon>
        <taxon>fabids</taxon>
        <taxon>Fabales</taxon>
        <taxon>Fabaceae</taxon>
        <taxon>Papilionoideae</taxon>
        <taxon>50 kb inversion clade</taxon>
        <taxon>dalbergioids sensu lato</taxon>
        <taxon>Dalbergieae</taxon>
        <taxon>Pterocarpus clade</taxon>
        <taxon>Stylosanthes</taxon>
    </lineage>
</organism>
<dbReference type="EMBL" id="JASCZI010272011">
    <property type="protein sequence ID" value="MED6219173.1"/>
    <property type="molecule type" value="Genomic_DNA"/>
</dbReference>
<name>A0ABU6ZCL3_9FABA</name>
<proteinExistence type="predicted"/>
<keyword evidence="3" id="KW-1185">Reference proteome</keyword>
<evidence type="ECO:0000313" key="2">
    <source>
        <dbReference type="EMBL" id="MED6219173.1"/>
    </source>
</evidence>
<reference evidence="2 3" key="1">
    <citation type="journal article" date="2023" name="Plants (Basel)">
        <title>Bridging the Gap: Combining Genomics and Transcriptomics Approaches to Understand Stylosanthes scabra, an Orphan Legume from the Brazilian Caatinga.</title>
        <authorList>
            <person name="Ferreira-Neto J.R.C."/>
            <person name="da Silva M.D."/>
            <person name="Binneck E."/>
            <person name="de Melo N.F."/>
            <person name="da Silva R.H."/>
            <person name="de Melo A.L.T.M."/>
            <person name="Pandolfi V."/>
            <person name="Bustamante F.O."/>
            <person name="Brasileiro-Vidal A.C."/>
            <person name="Benko-Iseppon A.M."/>
        </authorList>
    </citation>
    <scope>NUCLEOTIDE SEQUENCE [LARGE SCALE GENOMIC DNA]</scope>
    <source>
        <tissue evidence="2">Leaves</tissue>
    </source>
</reference>